<evidence type="ECO:0000313" key="2">
    <source>
        <dbReference type="EMBL" id="MBD6619951.1"/>
    </source>
</evidence>
<evidence type="ECO:0000259" key="1">
    <source>
        <dbReference type="Pfam" id="PF24785"/>
    </source>
</evidence>
<reference evidence="2" key="1">
    <citation type="submission" date="2019-07" db="EMBL/GenBank/DDBJ databases">
        <title>Toxilogical consequences of a new and cryptic species of cyanobacteria (Komarekiella delphini-convector) recovered from the epidermis of a bottlenose dolphin and 1500 ft. in the air.</title>
        <authorList>
            <person name="Brown A.O."/>
            <person name="Dvorak P."/>
            <person name="Villanueva C.D."/>
            <person name="Foss A.J."/>
            <person name="Garvey A.D."/>
            <person name="Gibson Q.A."/>
            <person name="Johansen J.R."/>
            <person name="Casamatta D.A."/>
        </authorList>
    </citation>
    <scope>NUCLEOTIDE SEQUENCE</scope>
    <source>
        <strain evidence="2">SJRDD-AB1</strain>
    </source>
</reference>
<keyword evidence="3" id="KW-1185">Reference proteome</keyword>
<gene>
    <name evidence="2" type="ORF">FNW02_30145</name>
</gene>
<protein>
    <submittedName>
        <fullName evidence="2">Glycosyltransferase family 1 protein</fullName>
    </submittedName>
</protein>
<dbReference type="Proteomes" id="UP001165986">
    <property type="component" value="Unassembled WGS sequence"/>
</dbReference>
<sequence>MLNSQLVSNQYYIYITPEEGLILWNIYNPNPAQCGFVAYFGKVFQFVEKNLKHKGLTFYITMTEMNELPSYGKNVIVVMLGDELCRIPKYVDKVGAIYKCYGTNQIVGCNPLFEPSYLNLVTVIQYVRNLAIRLPWMINYQFKKLKSWLSNTSKIAPIYDIPLGYYNSEDLPIKNIEDRLYDVFFAGSATHEPYPIWSLQYWLRTPKTISREQMILNANRFQEKHPEFKVESSITQAFGATGDSKAANSYSERMMNTKICLAPRGTSFETYRYYEAIKYGCIVITEALPSRWFYDSSPAIKITDWRDLESTLEKLLSNKQLMQEIHQKSLNWWKSKCSEAVVGEYIAKNLNSLIDSR</sequence>
<name>A0AA40VUQ2_9NOST</name>
<dbReference type="RefSeq" id="WP_191761148.1">
    <property type="nucleotide sequence ID" value="NZ_VJXY01000051.1"/>
</dbReference>
<proteinExistence type="predicted"/>
<organism evidence="2 3">
    <name type="scientific">Komarekiella delphini-convector SJRDD-AB1</name>
    <dbReference type="NCBI Taxonomy" id="2593771"/>
    <lineage>
        <taxon>Bacteria</taxon>
        <taxon>Bacillati</taxon>
        <taxon>Cyanobacteriota</taxon>
        <taxon>Cyanophyceae</taxon>
        <taxon>Nostocales</taxon>
        <taxon>Nostocaceae</taxon>
        <taxon>Komarekiella</taxon>
        <taxon>Komarekiella delphini-convector</taxon>
    </lineage>
</organism>
<comment type="caution">
    <text evidence="2">The sequence shown here is derived from an EMBL/GenBank/DDBJ whole genome shotgun (WGS) entry which is preliminary data.</text>
</comment>
<dbReference type="InterPro" id="IPR057538">
    <property type="entry name" value="RXYLT1_C"/>
</dbReference>
<dbReference type="Pfam" id="PF24785">
    <property type="entry name" value="RXYLT1_C"/>
    <property type="match status" value="1"/>
</dbReference>
<dbReference type="AlphaFoldDB" id="A0AA40VUQ2"/>
<dbReference type="EMBL" id="VJXY01000051">
    <property type="protein sequence ID" value="MBD6619951.1"/>
    <property type="molecule type" value="Genomic_DNA"/>
</dbReference>
<evidence type="ECO:0000313" key="3">
    <source>
        <dbReference type="Proteomes" id="UP001165986"/>
    </source>
</evidence>
<accession>A0AA40VUQ2</accession>
<feature type="domain" description="RXYLT1 C-terminal" evidence="1">
    <location>
        <begin position="236"/>
        <end position="334"/>
    </location>
</feature>